<dbReference type="GO" id="GO:0051607">
    <property type="term" value="P:defense response to virus"/>
    <property type="evidence" value="ECO:0007669"/>
    <property type="project" value="UniProtKB-KW"/>
</dbReference>
<protein>
    <submittedName>
        <fullName evidence="3">CRISPR-associated protein Cas7/Cst2/DevR, subtype I-B/TNEAP</fullName>
    </submittedName>
    <submittedName>
        <fullName evidence="4">CRISPR-associated regulatory protein Cst2</fullName>
    </submittedName>
</protein>
<evidence type="ECO:0000256" key="1">
    <source>
        <dbReference type="ARBA" id="ARBA00023118"/>
    </source>
</evidence>
<dbReference type="EMBL" id="UFWD01000001">
    <property type="protein sequence ID" value="SUY25867.1"/>
    <property type="molecule type" value="Genomic_DNA"/>
</dbReference>
<dbReference type="InterPro" id="IPR010154">
    <property type="entry name" value="CRISPR-assoc_Cas7/Cst2/DevR"/>
</dbReference>
<evidence type="ECO:0000313" key="3">
    <source>
        <dbReference type="EMBL" id="SJS55842.1"/>
    </source>
</evidence>
<dbReference type="Pfam" id="PF01905">
    <property type="entry name" value="DevR"/>
    <property type="match status" value="1"/>
</dbReference>
<dbReference type="NCBIfam" id="TIGR02585">
    <property type="entry name" value="cas_Cst2_DevR"/>
    <property type="match status" value="1"/>
</dbReference>
<reference evidence="3 5" key="1">
    <citation type="submission" date="2017-02" db="EMBL/GenBank/DDBJ databases">
        <authorList>
            <consortium name="Pathogen Informatics"/>
        </authorList>
    </citation>
    <scope>NUCLEOTIDE SEQUENCE [LARGE SCALE GENOMIC DNA]</scope>
    <source>
        <strain evidence="3 5">VRECD0157</strain>
    </source>
</reference>
<keyword evidence="1" id="KW-0051">Antiviral defense</keyword>
<dbReference type="InterPro" id="IPR013414">
    <property type="entry name" value="Cas7/Cst2/DevR_sub_I-B/Tneap"/>
</dbReference>
<gene>
    <name evidence="4" type="primary">cst2_1</name>
    <name evidence="4" type="ORF">NCTC13307_03231</name>
    <name evidence="3" type="ORF">SAMEA3375112_02415</name>
</gene>
<dbReference type="EMBL" id="FUPS01000007">
    <property type="protein sequence ID" value="SJS55842.1"/>
    <property type="molecule type" value="Genomic_DNA"/>
</dbReference>
<dbReference type="RefSeq" id="WP_011861558.1">
    <property type="nucleotide sequence ID" value="NZ_AP031492.1"/>
</dbReference>
<evidence type="ECO:0000313" key="5">
    <source>
        <dbReference type="Proteomes" id="UP000189137"/>
    </source>
</evidence>
<evidence type="ECO:0000313" key="4">
    <source>
        <dbReference type="EMBL" id="SUY25867.1"/>
    </source>
</evidence>
<reference evidence="4" key="2">
    <citation type="submission" date="2018-06" db="EMBL/GenBank/DDBJ databases">
        <authorList>
            <consortium name="Pathogen Informatics"/>
            <person name="Doyle S."/>
        </authorList>
    </citation>
    <scope>NUCLEOTIDE SEQUENCE</scope>
    <source>
        <strain evidence="4">NCTC13307</strain>
    </source>
</reference>
<evidence type="ECO:0000256" key="2">
    <source>
        <dbReference type="ARBA" id="ARBA00025626"/>
    </source>
</evidence>
<name>A0A381ID72_CLODI</name>
<dbReference type="NCBIfam" id="TIGR01875">
    <property type="entry name" value="cas_MJ0381"/>
    <property type="match status" value="1"/>
</dbReference>
<dbReference type="AlphaFoldDB" id="A0A381ID72"/>
<dbReference type="Proteomes" id="UP000189137">
    <property type="component" value="Unassembled WGS sequence"/>
</dbReference>
<comment type="function">
    <text evidence="2">CRISPR (clustered regularly interspaced short palindromic repeat) is an adaptive immune system that provides protection against mobile genetic elements (viruses, transposable elements and conjugative plasmids). CRISPR clusters contain spacers, sequences complementary to antecedent mobile elements, and target invading nucleic acids. CRISPR clusters are transcribed and processed into CRISPR RNA (crRNA).</text>
</comment>
<sequence length="338" mass="38827">MNEKRVKGVTLTILTESPVPLSYDQGYGNYTPIKKEQYRDKVHAKTSIATITYDLRRILHQEYGWNLSNIVFGKKGNIYPSIKKNVGCVDENGLETDVFGYLIPLKEKGSISKASPLRIIPFRSLNSYRGSTQLITNRGFLSSEFGRKYYDEREENEVLRDENFPTTQALAIEETLSDYYVYTITLELDRIGVVEVEEDGKLLLPEERKFMSKELREKAVKDILDAITVFTRNIKHSSVLLKPLAVMGGAFDKVVPFFWDDVDYNADSGEINLEGVIETIESYSLKESNTILAINDRLKISNKKELNKFNLSKYPVKEIKNLADRLEIGEDNMWYLKE</sequence>
<proteinExistence type="predicted"/>
<accession>A0A381ID72</accession>
<organism evidence="4">
    <name type="scientific">Clostridioides difficile</name>
    <name type="common">Peptoclostridium difficile</name>
    <dbReference type="NCBI Taxonomy" id="1496"/>
    <lineage>
        <taxon>Bacteria</taxon>
        <taxon>Bacillati</taxon>
        <taxon>Bacillota</taxon>
        <taxon>Clostridia</taxon>
        <taxon>Peptostreptococcales</taxon>
        <taxon>Peptostreptococcaceae</taxon>
        <taxon>Clostridioides</taxon>
    </lineage>
</organism>
<dbReference type="KEGG" id="pdf:CD630DERM_24530"/>